<protein>
    <recommendedName>
        <fullName evidence="4">Peptidase M28 domain-containing protein</fullName>
    </recommendedName>
</protein>
<dbReference type="Pfam" id="PF04389">
    <property type="entry name" value="Peptidase_M28"/>
    <property type="match status" value="1"/>
</dbReference>
<feature type="domain" description="Peptidase M28" evidence="4">
    <location>
        <begin position="94"/>
        <end position="307"/>
    </location>
</feature>
<dbReference type="PANTHER" id="PTHR12283">
    <property type="entry name" value="GLUTAMINYL-PEPTIDE CYCLOTRANSFERASE"/>
    <property type="match status" value="1"/>
</dbReference>
<dbReference type="AlphaFoldDB" id="A0A381R3R3"/>
<evidence type="ECO:0000313" key="5">
    <source>
        <dbReference type="EMBL" id="SUZ86170.1"/>
    </source>
</evidence>
<sequence>MRSNLSYLTTVLVITACGGDIPQGPTPGRPSFEGERAQDLVELQVNFGPRIPGTVGHDRQLRWMLARLDSFAPEVIADTFTYVTTYLDSLTLVNVLARYRPEADRRLLLLAHWDTRPRSDQAKDPAEQELPVPGANDGGSGTAVLLELARIMSDALPPLGIDLLFVDGEDYGPESADMFIGARRYADQLSLLSSGMRPMYGVLLDMVGDADPSFPIEGYSAQHALPVVRRVWRTAARLGYSNFFPESVGIRLGDDHIPLNEAGLQTVNIIDFTYGGSDNMYWHTPEDLPSHVSATTLEIVGEVITELIYSGG</sequence>
<name>A0A381R3R3_9ZZZZ</name>
<dbReference type="PANTHER" id="PTHR12283:SF6">
    <property type="entry name" value="GLUTAMINYL-PEPTIDE CYCLOTRANSFERASE-RELATED"/>
    <property type="match status" value="1"/>
</dbReference>
<dbReference type="Gene3D" id="3.40.630.10">
    <property type="entry name" value="Zn peptidases"/>
    <property type="match status" value="1"/>
</dbReference>
<dbReference type="GO" id="GO:0016603">
    <property type="term" value="F:glutaminyl-peptide cyclotransferase activity"/>
    <property type="evidence" value="ECO:0007669"/>
    <property type="project" value="TreeGrafter"/>
</dbReference>
<dbReference type="SUPFAM" id="SSF53187">
    <property type="entry name" value="Zn-dependent exopeptidases"/>
    <property type="match status" value="1"/>
</dbReference>
<dbReference type="InterPro" id="IPR007484">
    <property type="entry name" value="Peptidase_M28"/>
</dbReference>
<organism evidence="5">
    <name type="scientific">marine metagenome</name>
    <dbReference type="NCBI Taxonomy" id="408172"/>
    <lineage>
        <taxon>unclassified sequences</taxon>
        <taxon>metagenomes</taxon>
        <taxon>ecological metagenomes</taxon>
    </lineage>
</organism>
<evidence type="ECO:0000256" key="1">
    <source>
        <dbReference type="ARBA" id="ARBA00022679"/>
    </source>
</evidence>
<evidence type="ECO:0000259" key="4">
    <source>
        <dbReference type="Pfam" id="PF04389"/>
    </source>
</evidence>
<reference evidence="5" key="1">
    <citation type="submission" date="2018-05" db="EMBL/GenBank/DDBJ databases">
        <authorList>
            <person name="Lanie J.A."/>
            <person name="Ng W.-L."/>
            <person name="Kazmierczak K.M."/>
            <person name="Andrzejewski T.M."/>
            <person name="Davidsen T.M."/>
            <person name="Wayne K.J."/>
            <person name="Tettelin H."/>
            <person name="Glass J.I."/>
            <person name="Rusch D."/>
            <person name="Podicherti R."/>
            <person name="Tsui H.-C.T."/>
            <person name="Winkler M.E."/>
        </authorList>
    </citation>
    <scope>NUCLEOTIDE SEQUENCE</scope>
</reference>
<proteinExistence type="predicted"/>
<dbReference type="EMBL" id="UINC01001668">
    <property type="protein sequence ID" value="SUZ86170.1"/>
    <property type="molecule type" value="Genomic_DNA"/>
</dbReference>
<keyword evidence="2" id="KW-0012">Acyltransferase</keyword>
<feature type="region of interest" description="Disordered" evidence="3">
    <location>
        <begin position="118"/>
        <end position="138"/>
    </location>
</feature>
<dbReference type="GO" id="GO:0008270">
    <property type="term" value="F:zinc ion binding"/>
    <property type="evidence" value="ECO:0007669"/>
    <property type="project" value="TreeGrafter"/>
</dbReference>
<evidence type="ECO:0000256" key="3">
    <source>
        <dbReference type="SAM" id="MobiDB-lite"/>
    </source>
</evidence>
<dbReference type="InterPro" id="IPR040234">
    <property type="entry name" value="QC/QCL"/>
</dbReference>
<accession>A0A381R3R3</accession>
<dbReference type="PROSITE" id="PS51257">
    <property type="entry name" value="PROKAR_LIPOPROTEIN"/>
    <property type="match status" value="1"/>
</dbReference>
<evidence type="ECO:0000256" key="2">
    <source>
        <dbReference type="ARBA" id="ARBA00023315"/>
    </source>
</evidence>
<gene>
    <name evidence="5" type="ORF">METZ01_LOCUS39024</name>
</gene>
<keyword evidence="1" id="KW-0808">Transferase</keyword>